<evidence type="ECO:0000256" key="2">
    <source>
        <dbReference type="ARBA" id="ARBA00022801"/>
    </source>
</evidence>
<evidence type="ECO:0000256" key="1">
    <source>
        <dbReference type="ARBA" id="ARBA00001946"/>
    </source>
</evidence>
<dbReference type="Gene3D" id="3.90.79.10">
    <property type="entry name" value="Nucleoside Triphosphate Pyrophosphohydrolase"/>
    <property type="match status" value="1"/>
</dbReference>
<comment type="caution">
    <text evidence="5">The sequence shown here is derived from an EMBL/GenBank/DDBJ whole genome shotgun (WGS) entry which is preliminary data.</text>
</comment>
<organism evidence="5 6">
    <name type="scientific">Pseudomarimonas salicorniae</name>
    <dbReference type="NCBI Taxonomy" id="2933270"/>
    <lineage>
        <taxon>Bacteria</taxon>
        <taxon>Pseudomonadati</taxon>
        <taxon>Pseudomonadota</taxon>
        <taxon>Gammaproteobacteria</taxon>
        <taxon>Lysobacterales</taxon>
        <taxon>Lysobacteraceae</taxon>
        <taxon>Pseudomarimonas</taxon>
    </lineage>
</organism>
<dbReference type="PANTHER" id="PTHR43046">
    <property type="entry name" value="GDP-MANNOSE MANNOSYL HYDROLASE"/>
    <property type="match status" value="1"/>
</dbReference>
<dbReference type="PROSITE" id="PS51462">
    <property type="entry name" value="NUDIX"/>
    <property type="match status" value="1"/>
</dbReference>
<name>A0ABT0GJ11_9GAMM</name>
<dbReference type="PROSITE" id="PS00893">
    <property type="entry name" value="NUDIX_BOX"/>
    <property type="match status" value="1"/>
</dbReference>
<dbReference type="SUPFAM" id="SSF55811">
    <property type="entry name" value="Nudix"/>
    <property type="match status" value="1"/>
</dbReference>
<gene>
    <name evidence="5" type="ORF">M0G41_10985</name>
</gene>
<evidence type="ECO:0000313" key="5">
    <source>
        <dbReference type="EMBL" id="MCK7594194.1"/>
    </source>
</evidence>
<dbReference type="PRINTS" id="PR00502">
    <property type="entry name" value="NUDIXFAMILY"/>
</dbReference>
<dbReference type="Pfam" id="PF00293">
    <property type="entry name" value="NUDIX"/>
    <property type="match status" value="1"/>
</dbReference>
<dbReference type="InterPro" id="IPR000086">
    <property type="entry name" value="NUDIX_hydrolase_dom"/>
</dbReference>
<dbReference type="InterPro" id="IPR015797">
    <property type="entry name" value="NUDIX_hydrolase-like_dom_sf"/>
</dbReference>
<comment type="similarity">
    <text evidence="3">Belongs to the Nudix hydrolase family.</text>
</comment>
<accession>A0ABT0GJ11</accession>
<protein>
    <submittedName>
        <fullName evidence="5">NUDIX domain-containing protein</fullName>
    </submittedName>
</protein>
<keyword evidence="6" id="KW-1185">Reference proteome</keyword>
<evidence type="ECO:0000259" key="4">
    <source>
        <dbReference type="PROSITE" id="PS51462"/>
    </source>
</evidence>
<evidence type="ECO:0000313" key="6">
    <source>
        <dbReference type="Proteomes" id="UP001431449"/>
    </source>
</evidence>
<comment type="cofactor">
    <cofactor evidence="1">
        <name>Mg(2+)</name>
        <dbReference type="ChEBI" id="CHEBI:18420"/>
    </cofactor>
</comment>
<sequence length="121" mass="13728">MLLIRRAEGVPRPGFWSPPTGWVEPGESPAEAAVREAKEELGLEVSAEREVWHCHSDDGRLRIDWWQVTRLAGELRPDPAEVAAYRWVDAGAFFDLTPTFRQHHDFFRDRLPSLVGAPPAD</sequence>
<keyword evidence="2 3" id="KW-0378">Hydrolase</keyword>
<dbReference type="InterPro" id="IPR020476">
    <property type="entry name" value="Nudix_hydrolase"/>
</dbReference>
<dbReference type="Proteomes" id="UP001431449">
    <property type="component" value="Unassembled WGS sequence"/>
</dbReference>
<evidence type="ECO:0000256" key="3">
    <source>
        <dbReference type="RuleBase" id="RU003476"/>
    </source>
</evidence>
<dbReference type="EMBL" id="JALNMH010000008">
    <property type="protein sequence ID" value="MCK7594194.1"/>
    <property type="molecule type" value="Genomic_DNA"/>
</dbReference>
<feature type="domain" description="Nudix hydrolase" evidence="4">
    <location>
        <begin position="1"/>
        <end position="110"/>
    </location>
</feature>
<proteinExistence type="inferred from homology"/>
<reference evidence="5" key="1">
    <citation type="submission" date="2022-04" db="EMBL/GenBank/DDBJ databases">
        <title>Lysobacter sp. CAU 1642 isolated from sea sand.</title>
        <authorList>
            <person name="Kim W."/>
        </authorList>
    </citation>
    <scope>NUCLEOTIDE SEQUENCE</scope>
    <source>
        <strain evidence="5">CAU 1642</strain>
    </source>
</reference>
<dbReference type="PANTHER" id="PTHR43046:SF14">
    <property type="entry name" value="MUTT_NUDIX FAMILY PROTEIN"/>
    <property type="match status" value="1"/>
</dbReference>
<dbReference type="InterPro" id="IPR020084">
    <property type="entry name" value="NUDIX_hydrolase_CS"/>
</dbReference>